<dbReference type="Pfam" id="PF01121">
    <property type="entry name" value="CoaE"/>
    <property type="match status" value="1"/>
</dbReference>
<feature type="binding site" evidence="5">
    <location>
        <begin position="12"/>
        <end position="17"/>
    </location>
    <ligand>
        <name>ATP</name>
        <dbReference type="ChEBI" id="CHEBI:30616"/>
    </ligand>
</feature>
<comment type="caution">
    <text evidence="7">The sequence shown here is derived from an EMBL/GenBank/DDBJ whole genome shotgun (WGS) entry which is preliminary data.</text>
</comment>
<comment type="subcellular location">
    <subcellularLocation>
        <location evidence="5">Cytoplasm</location>
    </subcellularLocation>
</comment>
<proteinExistence type="inferred from homology"/>
<dbReference type="PANTHER" id="PTHR10695">
    <property type="entry name" value="DEPHOSPHO-COA KINASE-RELATED"/>
    <property type="match status" value="1"/>
</dbReference>
<dbReference type="CDD" id="cd02022">
    <property type="entry name" value="DPCK"/>
    <property type="match status" value="1"/>
</dbReference>
<evidence type="ECO:0000256" key="5">
    <source>
        <dbReference type="HAMAP-Rule" id="MF_00376"/>
    </source>
</evidence>
<dbReference type="PANTHER" id="PTHR10695:SF46">
    <property type="entry name" value="BIFUNCTIONAL COENZYME A SYNTHASE-RELATED"/>
    <property type="match status" value="1"/>
</dbReference>
<dbReference type="NCBIfam" id="TIGR00152">
    <property type="entry name" value="dephospho-CoA kinase"/>
    <property type="match status" value="1"/>
</dbReference>
<keyword evidence="3 5" id="KW-0067">ATP-binding</keyword>
<dbReference type="GO" id="GO:0005737">
    <property type="term" value="C:cytoplasm"/>
    <property type="evidence" value="ECO:0007669"/>
    <property type="project" value="UniProtKB-SubCell"/>
</dbReference>
<evidence type="ECO:0000313" key="8">
    <source>
        <dbReference type="Proteomes" id="UP000030528"/>
    </source>
</evidence>
<evidence type="ECO:0000256" key="6">
    <source>
        <dbReference type="NCBIfam" id="TIGR00152"/>
    </source>
</evidence>
<dbReference type="eggNOG" id="COG0237">
    <property type="taxonomic scope" value="Bacteria"/>
</dbReference>
<dbReference type="AlphaFoldDB" id="A0A0A5GQ75"/>
<comment type="catalytic activity">
    <reaction evidence="5">
        <text>3'-dephospho-CoA + ATP = ADP + CoA + H(+)</text>
        <dbReference type="Rhea" id="RHEA:18245"/>
        <dbReference type="ChEBI" id="CHEBI:15378"/>
        <dbReference type="ChEBI" id="CHEBI:30616"/>
        <dbReference type="ChEBI" id="CHEBI:57287"/>
        <dbReference type="ChEBI" id="CHEBI:57328"/>
        <dbReference type="ChEBI" id="CHEBI:456216"/>
        <dbReference type="EC" id="2.7.1.24"/>
    </reaction>
</comment>
<dbReference type="GO" id="GO:0005524">
    <property type="term" value="F:ATP binding"/>
    <property type="evidence" value="ECO:0007669"/>
    <property type="project" value="UniProtKB-UniRule"/>
</dbReference>
<accession>A0A0A5GQ75</accession>
<dbReference type="Gene3D" id="3.40.50.300">
    <property type="entry name" value="P-loop containing nucleotide triphosphate hydrolases"/>
    <property type="match status" value="1"/>
</dbReference>
<keyword evidence="8" id="KW-1185">Reference proteome</keyword>
<dbReference type="GO" id="GO:0004140">
    <property type="term" value="F:dephospho-CoA kinase activity"/>
    <property type="evidence" value="ECO:0007669"/>
    <property type="project" value="UniProtKB-UniRule"/>
</dbReference>
<evidence type="ECO:0000256" key="3">
    <source>
        <dbReference type="ARBA" id="ARBA00022840"/>
    </source>
</evidence>
<keyword evidence="5" id="KW-0963">Cytoplasm</keyword>
<comment type="similarity">
    <text evidence="1 5">Belongs to the CoaE family.</text>
</comment>
<dbReference type="GO" id="GO:0015937">
    <property type="term" value="P:coenzyme A biosynthetic process"/>
    <property type="evidence" value="ECO:0007669"/>
    <property type="project" value="UniProtKB-UniRule"/>
</dbReference>
<reference evidence="7 8" key="1">
    <citation type="submission" date="2013-08" db="EMBL/GenBank/DDBJ databases">
        <authorList>
            <person name="Huang J."/>
            <person name="Wang G."/>
        </authorList>
    </citation>
    <scope>NUCLEOTIDE SEQUENCE [LARGE SCALE GENOMIC DNA]</scope>
    <source>
        <strain evidence="7 8">JSM 076056</strain>
    </source>
</reference>
<evidence type="ECO:0000256" key="1">
    <source>
        <dbReference type="ARBA" id="ARBA00009018"/>
    </source>
</evidence>
<keyword evidence="5" id="KW-0808">Transferase</keyword>
<protein>
    <recommendedName>
        <fullName evidence="5 6">Dephospho-CoA kinase</fullName>
        <ecNumber evidence="5 6">2.7.1.24</ecNumber>
    </recommendedName>
    <alternativeName>
        <fullName evidence="5">Dephosphocoenzyme A kinase</fullName>
    </alternativeName>
</protein>
<organism evidence="7 8">
    <name type="scientific">Pontibacillus halophilus JSM 076056 = DSM 19796</name>
    <dbReference type="NCBI Taxonomy" id="1385510"/>
    <lineage>
        <taxon>Bacteria</taxon>
        <taxon>Bacillati</taxon>
        <taxon>Bacillota</taxon>
        <taxon>Bacilli</taxon>
        <taxon>Bacillales</taxon>
        <taxon>Bacillaceae</taxon>
        <taxon>Pontibacillus</taxon>
    </lineage>
</organism>
<dbReference type="RefSeq" id="WP_026801958.1">
    <property type="nucleotide sequence ID" value="NZ_AVPE01000002.1"/>
</dbReference>
<comment type="pathway">
    <text evidence="5">Cofactor biosynthesis; coenzyme A biosynthesis; CoA from (R)-pantothenate: step 5/5.</text>
</comment>
<evidence type="ECO:0000256" key="2">
    <source>
        <dbReference type="ARBA" id="ARBA00022741"/>
    </source>
</evidence>
<keyword evidence="5 7" id="KW-0418">Kinase</keyword>
<dbReference type="SUPFAM" id="SSF52540">
    <property type="entry name" value="P-loop containing nucleoside triphosphate hydrolases"/>
    <property type="match status" value="1"/>
</dbReference>
<dbReference type="UniPathway" id="UPA00241">
    <property type="reaction ID" value="UER00356"/>
</dbReference>
<sequence length="203" mass="22961">MSLVIGLTGSIATGKSTVASMIKDMNIPVIDADELSREVVEPGEAAYQQIKETFGEGVFQTDGFLDRKALGRIIFNDEEKRKQLNDIVHPAVRERMLEKRDDYVEQGTRAVVLDIPLLFESGLSHYVDRTLVVAVDEDTQLKRLMERDESTREEALSRINAQIPISEKAEMADAAIDNSDTKEQTLQQLQSILWYWDAWEGTE</sequence>
<gene>
    <name evidence="5" type="primary">coaE</name>
    <name evidence="7" type="ORF">N781_10075</name>
</gene>
<comment type="function">
    <text evidence="5">Catalyzes the phosphorylation of the 3'-hydroxyl group of dephosphocoenzyme A to form coenzyme A.</text>
</comment>
<dbReference type="HAMAP" id="MF_00376">
    <property type="entry name" value="Dephospho_CoA_kinase"/>
    <property type="match status" value="1"/>
</dbReference>
<evidence type="ECO:0000313" key="7">
    <source>
        <dbReference type="EMBL" id="KGX93393.1"/>
    </source>
</evidence>
<dbReference type="OrthoDB" id="9812943at2"/>
<dbReference type="PROSITE" id="PS51219">
    <property type="entry name" value="DPCK"/>
    <property type="match status" value="1"/>
</dbReference>
<keyword evidence="2 5" id="KW-0547">Nucleotide-binding</keyword>
<dbReference type="Proteomes" id="UP000030528">
    <property type="component" value="Unassembled WGS sequence"/>
</dbReference>
<dbReference type="STRING" id="1385510.GCA_000425205_00925"/>
<dbReference type="FunFam" id="3.40.50.300:FF:000485">
    <property type="entry name" value="Dephospho-CoA kinase CAB5"/>
    <property type="match status" value="1"/>
</dbReference>
<name>A0A0A5GQ75_9BACI</name>
<dbReference type="EC" id="2.7.1.24" evidence="5 6"/>
<keyword evidence="4 5" id="KW-0173">Coenzyme A biosynthesis</keyword>
<evidence type="ECO:0000256" key="4">
    <source>
        <dbReference type="ARBA" id="ARBA00022993"/>
    </source>
</evidence>
<dbReference type="EMBL" id="AVPE01000002">
    <property type="protein sequence ID" value="KGX93393.1"/>
    <property type="molecule type" value="Genomic_DNA"/>
</dbReference>
<dbReference type="InterPro" id="IPR001977">
    <property type="entry name" value="Depp_CoAkinase"/>
</dbReference>
<dbReference type="InterPro" id="IPR027417">
    <property type="entry name" value="P-loop_NTPase"/>
</dbReference>